<dbReference type="InterPro" id="IPR036427">
    <property type="entry name" value="Bromodomain-like_sf"/>
</dbReference>
<sequence>MMGKCKQILTKIMKHKHACVFNTPVDVVKLRLHSYFRIIKNSMDLSTLRSKLEKKSHSSPLNFASDVQLTFNSAMLYSPRGQDMHHMAE</sequence>
<reference evidence="4 5" key="1">
    <citation type="submission" date="2023-12" db="EMBL/GenBank/DDBJ databases">
        <title>A high-quality genome assembly for Dillenia turbinata (Dilleniales).</title>
        <authorList>
            <person name="Chanderbali A."/>
        </authorList>
    </citation>
    <scope>NUCLEOTIDE SEQUENCE [LARGE SCALE GENOMIC DNA]</scope>
    <source>
        <strain evidence="4">LSX21</strain>
        <tissue evidence="4">Leaf</tissue>
    </source>
</reference>
<dbReference type="SMART" id="SM00297">
    <property type="entry name" value="BROMO"/>
    <property type="match status" value="1"/>
</dbReference>
<protein>
    <submittedName>
        <fullName evidence="4">Bromodomain</fullName>
    </submittedName>
</protein>
<dbReference type="PANTHER" id="PTHR45926">
    <property type="entry name" value="OSJNBA0053K19.4 PROTEIN"/>
    <property type="match status" value="1"/>
</dbReference>
<feature type="domain" description="Bromo" evidence="3">
    <location>
        <begin position="13"/>
        <end position="85"/>
    </location>
</feature>
<dbReference type="Proteomes" id="UP001370490">
    <property type="component" value="Unassembled WGS sequence"/>
</dbReference>
<dbReference type="EMBL" id="JBAMMX010000008">
    <property type="protein sequence ID" value="KAK6934726.1"/>
    <property type="molecule type" value="Genomic_DNA"/>
</dbReference>
<name>A0AAN8ZE40_9MAGN</name>
<dbReference type="AlphaFoldDB" id="A0AAN8ZE40"/>
<dbReference type="PROSITE" id="PS50014">
    <property type="entry name" value="BROMODOMAIN_2"/>
    <property type="match status" value="1"/>
</dbReference>
<organism evidence="4 5">
    <name type="scientific">Dillenia turbinata</name>
    <dbReference type="NCBI Taxonomy" id="194707"/>
    <lineage>
        <taxon>Eukaryota</taxon>
        <taxon>Viridiplantae</taxon>
        <taxon>Streptophyta</taxon>
        <taxon>Embryophyta</taxon>
        <taxon>Tracheophyta</taxon>
        <taxon>Spermatophyta</taxon>
        <taxon>Magnoliopsida</taxon>
        <taxon>eudicotyledons</taxon>
        <taxon>Gunneridae</taxon>
        <taxon>Pentapetalae</taxon>
        <taxon>Dilleniales</taxon>
        <taxon>Dilleniaceae</taxon>
        <taxon>Dillenia</taxon>
    </lineage>
</organism>
<gene>
    <name evidence="4" type="ORF">RJ641_034881</name>
</gene>
<keyword evidence="1 2" id="KW-0103">Bromodomain</keyword>
<evidence type="ECO:0000256" key="1">
    <source>
        <dbReference type="ARBA" id="ARBA00023117"/>
    </source>
</evidence>
<dbReference type="PRINTS" id="PR00503">
    <property type="entry name" value="BROMODOMAIN"/>
</dbReference>
<dbReference type="Pfam" id="PF00439">
    <property type="entry name" value="Bromodomain"/>
    <property type="match status" value="1"/>
</dbReference>
<proteinExistence type="predicted"/>
<dbReference type="SUPFAM" id="SSF47370">
    <property type="entry name" value="Bromodomain"/>
    <property type="match status" value="1"/>
</dbReference>
<keyword evidence="5" id="KW-1185">Reference proteome</keyword>
<dbReference type="InterPro" id="IPR001487">
    <property type="entry name" value="Bromodomain"/>
</dbReference>
<evidence type="ECO:0000313" key="5">
    <source>
        <dbReference type="Proteomes" id="UP001370490"/>
    </source>
</evidence>
<evidence type="ECO:0000256" key="2">
    <source>
        <dbReference type="PROSITE-ProRule" id="PRU00035"/>
    </source>
</evidence>
<accession>A0AAN8ZE40</accession>
<evidence type="ECO:0000313" key="4">
    <source>
        <dbReference type="EMBL" id="KAK6934726.1"/>
    </source>
</evidence>
<dbReference type="Gene3D" id="1.20.920.10">
    <property type="entry name" value="Bromodomain-like"/>
    <property type="match status" value="1"/>
</dbReference>
<comment type="caution">
    <text evidence="4">The sequence shown here is derived from an EMBL/GenBank/DDBJ whole genome shotgun (WGS) entry which is preliminary data.</text>
</comment>
<evidence type="ECO:0000259" key="3">
    <source>
        <dbReference type="PROSITE" id="PS50014"/>
    </source>
</evidence>